<comment type="caution">
    <text evidence="3">The sequence shown here is derived from an EMBL/GenBank/DDBJ whole genome shotgun (WGS) entry which is preliminary data.</text>
</comment>
<gene>
    <name evidence="3" type="ORF">H9647_02595</name>
</gene>
<evidence type="ECO:0000313" key="4">
    <source>
        <dbReference type="Proteomes" id="UP000608071"/>
    </source>
</evidence>
<feature type="transmembrane region" description="Helical" evidence="1">
    <location>
        <begin position="82"/>
        <end position="102"/>
    </location>
</feature>
<dbReference type="Pfam" id="PF07853">
    <property type="entry name" value="DUF1648"/>
    <property type="match status" value="1"/>
</dbReference>
<proteinExistence type="predicted"/>
<organism evidence="3 4">
    <name type="scientific">Paenibacillus gallinarum</name>
    <dbReference type="NCBI Taxonomy" id="2762232"/>
    <lineage>
        <taxon>Bacteria</taxon>
        <taxon>Bacillati</taxon>
        <taxon>Bacillota</taxon>
        <taxon>Bacilli</taxon>
        <taxon>Bacillales</taxon>
        <taxon>Paenibacillaceae</taxon>
        <taxon>Paenibacillus</taxon>
    </lineage>
</organism>
<evidence type="ECO:0000313" key="3">
    <source>
        <dbReference type="EMBL" id="MBD7966943.1"/>
    </source>
</evidence>
<name>A0ABR8SUB9_9BACL</name>
<feature type="transmembrane region" description="Helical" evidence="1">
    <location>
        <begin position="108"/>
        <end position="128"/>
    </location>
</feature>
<feature type="transmembrane region" description="Helical" evidence="1">
    <location>
        <begin position="46"/>
        <end position="62"/>
    </location>
</feature>
<feature type="transmembrane region" description="Helical" evidence="1">
    <location>
        <begin position="156"/>
        <end position="174"/>
    </location>
</feature>
<dbReference type="Proteomes" id="UP000608071">
    <property type="component" value="Unassembled WGS sequence"/>
</dbReference>
<dbReference type="PIRSF" id="PIRSF038959">
    <property type="entry name" value="SdpI"/>
    <property type="match status" value="1"/>
</dbReference>
<dbReference type="Pfam" id="PF13630">
    <property type="entry name" value="SdpI"/>
    <property type="match status" value="1"/>
</dbReference>
<keyword evidence="1" id="KW-1133">Transmembrane helix</keyword>
<keyword evidence="4" id="KW-1185">Reference proteome</keyword>
<keyword evidence="1" id="KW-0472">Membrane</keyword>
<evidence type="ECO:0000259" key="2">
    <source>
        <dbReference type="Pfam" id="PF07853"/>
    </source>
</evidence>
<dbReference type="PANTHER" id="PTHR37810:SF5">
    <property type="entry name" value="IMMUNITY PROTEIN SDPI"/>
    <property type="match status" value="1"/>
</dbReference>
<keyword evidence="1" id="KW-0812">Transmembrane</keyword>
<dbReference type="InterPro" id="IPR026272">
    <property type="entry name" value="SdpI"/>
</dbReference>
<dbReference type="PANTHER" id="PTHR37810">
    <property type="entry name" value="IMMUNITY PROTEIN SDPI"/>
    <property type="match status" value="1"/>
</dbReference>
<feature type="domain" description="DUF1648" evidence="2">
    <location>
        <begin position="11"/>
        <end position="58"/>
    </location>
</feature>
<dbReference type="RefSeq" id="WP_191797914.1">
    <property type="nucleotide sequence ID" value="NZ_JACSQL010000001.1"/>
</dbReference>
<reference evidence="3 4" key="1">
    <citation type="submission" date="2020-08" db="EMBL/GenBank/DDBJ databases">
        <title>A Genomic Blueprint of the Chicken Gut Microbiome.</title>
        <authorList>
            <person name="Gilroy R."/>
            <person name="Ravi A."/>
            <person name="Getino M."/>
            <person name="Pursley I."/>
            <person name="Horton D.L."/>
            <person name="Alikhan N.-F."/>
            <person name="Baker D."/>
            <person name="Gharbi K."/>
            <person name="Hall N."/>
            <person name="Watson M."/>
            <person name="Adriaenssens E.M."/>
            <person name="Foster-Nyarko E."/>
            <person name="Jarju S."/>
            <person name="Secka A."/>
            <person name="Antonio M."/>
            <person name="Oren A."/>
            <person name="Chaudhuri R."/>
            <person name="La Ragione R.M."/>
            <person name="Hildebrand F."/>
            <person name="Pallen M.J."/>
        </authorList>
    </citation>
    <scope>NUCLEOTIDE SEQUENCE [LARGE SCALE GENOMIC DNA]</scope>
    <source>
        <strain evidence="3 4">Sa2BVA9</strain>
    </source>
</reference>
<accession>A0ABR8SUB9</accession>
<protein>
    <submittedName>
        <fullName evidence="3">DUF1648 domain-containing protein</fullName>
    </submittedName>
</protein>
<dbReference type="InterPro" id="IPR025962">
    <property type="entry name" value="SdpI/YhfL"/>
</dbReference>
<dbReference type="EMBL" id="JACSQL010000001">
    <property type="protein sequence ID" value="MBD7966943.1"/>
    <property type="molecule type" value="Genomic_DNA"/>
</dbReference>
<sequence>MIKKNLFSLVFICITIALGLFAYPFLPETLAIQFGADNTPTNTAPKFIALAIVPGTMLLLLLTRENSKRLVHSANLLEVTLIYKISLFILLGIQIAMILYGLGYHFNFYMLGNMTVSIIFIIVGNYLYRARKGYRFGFANRWTLSNETVWKKTHQLASAVFILAGILTFVMNIIGGSMQVYNISIFASGVAICYIGSYLFYLTNKNGSVS</sequence>
<feature type="transmembrane region" description="Helical" evidence="1">
    <location>
        <begin position="180"/>
        <end position="201"/>
    </location>
</feature>
<feature type="transmembrane region" description="Helical" evidence="1">
    <location>
        <begin position="7"/>
        <end position="26"/>
    </location>
</feature>
<dbReference type="InterPro" id="IPR012867">
    <property type="entry name" value="DUF1648"/>
</dbReference>
<evidence type="ECO:0000256" key="1">
    <source>
        <dbReference type="SAM" id="Phobius"/>
    </source>
</evidence>